<evidence type="ECO:0000313" key="1">
    <source>
        <dbReference type="EMBL" id="PTB67740.1"/>
    </source>
</evidence>
<protein>
    <recommendedName>
        <fullName evidence="3">ATPase AAA-type core domain-containing protein</fullName>
    </recommendedName>
</protein>
<gene>
    <name evidence="1" type="ORF">BBK36DRAFT_1168116</name>
</gene>
<dbReference type="AlphaFoldDB" id="A0A2T4BEH8"/>
<dbReference type="OrthoDB" id="10042665at2759"/>
<dbReference type="InterPro" id="IPR027417">
    <property type="entry name" value="P-loop_NTPase"/>
</dbReference>
<reference evidence="2" key="1">
    <citation type="submission" date="2016-07" db="EMBL/GenBank/DDBJ databases">
        <title>Multiple horizontal gene transfer events from other fungi enriched the ability of initially mycotrophic Trichoderma (Ascomycota) to feed on dead plant biomass.</title>
        <authorList>
            <consortium name="DOE Joint Genome Institute"/>
            <person name="Atanasova L."/>
            <person name="Chenthamara K."/>
            <person name="Zhang J."/>
            <person name="Grujic M."/>
            <person name="Henrissat B."/>
            <person name="Kuo A."/>
            <person name="Aerts A."/>
            <person name="Salamov A."/>
            <person name="Lipzen A."/>
            <person name="Labutti K."/>
            <person name="Barry K."/>
            <person name="Miao Y."/>
            <person name="Rahimi M.J."/>
            <person name="Shen Q."/>
            <person name="Grigoriev I.V."/>
            <person name="Kubicek C.P."/>
            <person name="Druzhinina I.S."/>
        </authorList>
    </citation>
    <scope>NUCLEOTIDE SEQUENCE [LARGE SCALE GENOMIC DNA]</scope>
    <source>
        <strain evidence="2">TUCIM 6016</strain>
    </source>
</reference>
<dbReference type="SUPFAM" id="SSF52540">
    <property type="entry name" value="P-loop containing nucleoside triphosphate hydrolases"/>
    <property type="match status" value="1"/>
</dbReference>
<accession>A0A2T4BEH8</accession>
<dbReference type="EMBL" id="KZ680211">
    <property type="protein sequence ID" value="PTB67740.1"/>
    <property type="molecule type" value="Genomic_DNA"/>
</dbReference>
<dbReference type="RefSeq" id="XP_024751060.1">
    <property type="nucleotide sequence ID" value="XM_024895132.1"/>
</dbReference>
<sequence>MSLATLCNHSLCWGDLLQNKQHMELREDGLCFQKHLVLSLSQDHNTHQTISQASSSSSTAVLTTNGRPVPMGDVIIGKGQGLIILLSGAPGNGKTLAAEAVADRTHRPLSTCRPKISASTRRPSARTSSECSRWRRHGTSLPCWAKLSVFRVARNSKDIHRNEPVSIFLRELEYFPGIIFLATHLYHISEAAFLSRARDIVRRTFLQRLLEQDGLDVSPRGRDTETDAKTLAPLEDAEIGQLSL</sequence>
<dbReference type="Proteomes" id="UP000241546">
    <property type="component" value="Unassembled WGS sequence"/>
</dbReference>
<keyword evidence="2" id="KW-1185">Reference proteome</keyword>
<dbReference type="PANTHER" id="PTHR46411:SF3">
    <property type="entry name" value="AAA+ ATPASE DOMAIN-CONTAINING PROTEIN"/>
    <property type="match status" value="1"/>
</dbReference>
<proteinExistence type="predicted"/>
<dbReference type="Gene3D" id="3.40.50.300">
    <property type="entry name" value="P-loop containing nucleotide triphosphate hydrolases"/>
    <property type="match status" value="1"/>
</dbReference>
<dbReference type="GeneID" id="36603250"/>
<evidence type="ECO:0008006" key="3">
    <source>
        <dbReference type="Google" id="ProtNLM"/>
    </source>
</evidence>
<name>A0A2T4BEH8_9HYPO</name>
<dbReference type="PANTHER" id="PTHR46411">
    <property type="entry name" value="FAMILY ATPASE, PUTATIVE-RELATED"/>
    <property type="match status" value="1"/>
</dbReference>
<evidence type="ECO:0000313" key="2">
    <source>
        <dbReference type="Proteomes" id="UP000241546"/>
    </source>
</evidence>
<organism evidence="1 2">
    <name type="scientific">Trichoderma citrinoviride</name>
    <dbReference type="NCBI Taxonomy" id="58853"/>
    <lineage>
        <taxon>Eukaryota</taxon>
        <taxon>Fungi</taxon>
        <taxon>Dikarya</taxon>
        <taxon>Ascomycota</taxon>
        <taxon>Pezizomycotina</taxon>
        <taxon>Sordariomycetes</taxon>
        <taxon>Hypocreomycetidae</taxon>
        <taxon>Hypocreales</taxon>
        <taxon>Hypocreaceae</taxon>
        <taxon>Trichoderma</taxon>
    </lineage>
</organism>